<feature type="transmembrane region" description="Helical" evidence="6">
    <location>
        <begin position="215"/>
        <end position="236"/>
    </location>
</feature>
<feature type="transmembrane region" description="Helical" evidence="6">
    <location>
        <begin position="61"/>
        <end position="84"/>
    </location>
</feature>
<dbReference type="CDD" id="cd07481">
    <property type="entry name" value="Peptidases_S8_BacillopeptidaseF-like"/>
    <property type="match status" value="1"/>
</dbReference>
<feature type="transmembrane region" description="Helical" evidence="6">
    <location>
        <begin position="242"/>
        <end position="259"/>
    </location>
</feature>
<feature type="transmembrane region" description="Helical" evidence="6">
    <location>
        <begin position="308"/>
        <end position="327"/>
    </location>
</feature>
<dbReference type="OrthoDB" id="9798386at2"/>
<dbReference type="InterPro" id="IPR023828">
    <property type="entry name" value="Peptidase_S8_Ser-AS"/>
</dbReference>
<protein>
    <submittedName>
        <fullName evidence="8">Peptidase S8 and S53, subtilisin, kexin, sedolisin</fullName>
    </submittedName>
</protein>
<dbReference type="AlphaFoldDB" id="A0A160T0P9"/>
<name>A0A160T0P9_9CHLR</name>
<dbReference type="PANTHER" id="PTHR43399:SF4">
    <property type="entry name" value="CELL WALL-ASSOCIATED PROTEASE"/>
    <property type="match status" value="1"/>
</dbReference>
<feature type="transmembrane region" description="Helical" evidence="6">
    <location>
        <begin position="339"/>
        <end position="359"/>
    </location>
</feature>
<keyword evidence="6" id="KW-1133">Transmembrane helix</keyword>
<accession>A0A160T0P9</accession>
<evidence type="ECO:0000256" key="3">
    <source>
        <dbReference type="ARBA" id="ARBA00022801"/>
    </source>
</evidence>
<keyword evidence="6" id="KW-0812">Transmembrane</keyword>
<keyword evidence="2 5" id="KW-0645">Protease</keyword>
<keyword evidence="3 5" id="KW-0378">Hydrolase</keyword>
<feature type="domain" description="Peptidase S8/S53" evidence="7">
    <location>
        <begin position="497"/>
        <end position="788"/>
    </location>
</feature>
<keyword evidence="9" id="KW-1185">Reference proteome</keyword>
<dbReference type="RefSeq" id="WP_095042254.1">
    <property type="nucleotide sequence ID" value="NZ_LN890655.1"/>
</dbReference>
<dbReference type="Gene3D" id="3.40.50.200">
    <property type="entry name" value="Peptidase S8/S53 domain"/>
    <property type="match status" value="1"/>
</dbReference>
<evidence type="ECO:0000256" key="5">
    <source>
        <dbReference type="PROSITE-ProRule" id="PRU01240"/>
    </source>
</evidence>
<dbReference type="Pfam" id="PF00082">
    <property type="entry name" value="Peptidase_S8"/>
    <property type="match status" value="1"/>
</dbReference>
<feature type="transmembrane region" description="Helical" evidence="6">
    <location>
        <begin position="181"/>
        <end position="203"/>
    </location>
</feature>
<dbReference type="SUPFAM" id="SSF52743">
    <property type="entry name" value="Subtilisin-like"/>
    <property type="match status" value="1"/>
</dbReference>
<dbReference type="PROSITE" id="PS00138">
    <property type="entry name" value="SUBTILASE_SER"/>
    <property type="match status" value="1"/>
</dbReference>
<evidence type="ECO:0000313" key="8">
    <source>
        <dbReference type="EMBL" id="CUS02669.2"/>
    </source>
</evidence>
<evidence type="ECO:0000256" key="6">
    <source>
        <dbReference type="SAM" id="Phobius"/>
    </source>
</evidence>
<dbReference type="InterPro" id="IPR000209">
    <property type="entry name" value="Peptidase_S8/S53_dom"/>
</dbReference>
<organism evidence="8 9">
    <name type="scientific">Candidatus Promineifilum breve</name>
    <dbReference type="NCBI Taxonomy" id="1806508"/>
    <lineage>
        <taxon>Bacteria</taxon>
        <taxon>Bacillati</taxon>
        <taxon>Chloroflexota</taxon>
        <taxon>Ardenticatenia</taxon>
        <taxon>Candidatus Promineifilales</taxon>
        <taxon>Candidatus Promineifilaceae</taxon>
        <taxon>Candidatus Promineifilum</taxon>
    </lineage>
</organism>
<dbReference type="PRINTS" id="PR00723">
    <property type="entry name" value="SUBTILISIN"/>
</dbReference>
<feature type="transmembrane region" description="Helical" evidence="6">
    <location>
        <begin position="150"/>
        <end position="169"/>
    </location>
</feature>
<dbReference type="InterPro" id="IPR033857">
    <property type="entry name" value="Bacillopeptidase_F"/>
</dbReference>
<dbReference type="GO" id="GO:0004252">
    <property type="term" value="F:serine-type endopeptidase activity"/>
    <property type="evidence" value="ECO:0007669"/>
    <property type="project" value="UniProtKB-UniRule"/>
</dbReference>
<feature type="transmembrane region" description="Helical" evidence="6">
    <location>
        <begin position="96"/>
        <end position="114"/>
    </location>
</feature>
<feature type="transmembrane region" description="Helical" evidence="6">
    <location>
        <begin position="21"/>
        <end position="41"/>
    </location>
</feature>
<dbReference type="PANTHER" id="PTHR43399">
    <property type="entry name" value="SUBTILISIN-RELATED"/>
    <property type="match status" value="1"/>
</dbReference>
<dbReference type="Proteomes" id="UP000215027">
    <property type="component" value="Chromosome I"/>
</dbReference>
<dbReference type="EMBL" id="LN890655">
    <property type="protein sequence ID" value="CUS02669.2"/>
    <property type="molecule type" value="Genomic_DNA"/>
</dbReference>
<dbReference type="InterPro" id="IPR036852">
    <property type="entry name" value="Peptidase_S8/S53_dom_sf"/>
</dbReference>
<feature type="transmembrane region" description="Helical" evidence="6">
    <location>
        <begin position="271"/>
        <end position="288"/>
    </location>
</feature>
<gene>
    <name evidence="8" type="ORF">CFX0092_A0791</name>
</gene>
<proteinExistence type="inferred from homology"/>
<dbReference type="InterPro" id="IPR015500">
    <property type="entry name" value="Peptidase_S8_subtilisin-rel"/>
</dbReference>
<dbReference type="PROSITE" id="PS51892">
    <property type="entry name" value="SUBTILASE"/>
    <property type="match status" value="1"/>
</dbReference>
<feature type="active site" description="Charge relay system" evidence="5">
    <location>
        <position position="551"/>
    </location>
</feature>
<keyword evidence="4 5" id="KW-0720">Serine protease</keyword>
<feature type="active site" description="Charge relay system" evidence="5">
    <location>
        <position position="506"/>
    </location>
</feature>
<comment type="similarity">
    <text evidence="1 5">Belongs to the peptidase S8 family.</text>
</comment>
<evidence type="ECO:0000313" key="9">
    <source>
        <dbReference type="Proteomes" id="UP000215027"/>
    </source>
</evidence>
<evidence type="ECO:0000256" key="2">
    <source>
        <dbReference type="ARBA" id="ARBA00022670"/>
    </source>
</evidence>
<feature type="active site" description="Charge relay system" evidence="5">
    <location>
        <position position="729"/>
    </location>
</feature>
<dbReference type="InterPro" id="IPR051048">
    <property type="entry name" value="Peptidase_S8/S53_subtilisin"/>
</dbReference>
<dbReference type="GO" id="GO:0006508">
    <property type="term" value="P:proteolysis"/>
    <property type="evidence" value="ECO:0007669"/>
    <property type="project" value="UniProtKB-KW"/>
</dbReference>
<dbReference type="KEGG" id="pbf:CFX0092_A0791"/>
<reference evidence="8" key="1">
    <citation type="submission" date="2016-01" db="EMBL/GenBank/DDBJ databases">
        <authorList>
            <person name="Mcilroy J.S."/>
            <person name="Karst M S."/>
            <person name="Albertsen M."/>
        </authorList>
    </citation>
    <scope>NUCLEOTIDE SEQUENCE</scope>
    <source>
        <strain evidence="8">Cfx-K</strain>
    </source>
</reference>
<evidence type="ECO:0000256" key="1">
    <source>
        <dbReference type="ARBA" id="ARBA00011073"/>
    </source>
</evidence>
<sequence length="804" mass="83736">MIDATPPPLTTAQRQPAGGGIALGGIVILAAVLIGLAWVLFPAVWLTEQFALAGGQPFGRGVWLAAGAGYAVVVLLVSLPAVALTSAPRYRAVLRAWIAAGLFALLLLPVQLIPPSQAQWAAIAQIVALVIYLTILYLRRRTTSAHFSLVGRPLWPAFLAAALVVWPWVLWGALGSWLDTALNVTVALLFGLAAALTLDHVLLSAPEEGDPAPPLPYPVTGLVAGTALLIMGVALGHNGQQMILLFLLPALGWLTAGVARWGRAARPEQGRWRAALLIALVVAAPLAFVDPEELALILNLGARDVGYYALRATLLSAAIAFVLGLLVWPLSRRAVGRPLVPATLTAAVWLALAAGYIYIGQPGWHGERLYVILTEQADLSPAAAIADPLERRAFVYDSLTGHAGATQAGLRAALDMGGIDYTPYYLVNALEVDGGPLVGQWLAARPEVARVLDSPVLRPLPAPLESARGPAPAPTLPPWNLTAIGAPRVWEEFGVRGAGIVIGQSDSGVDGAHPEVGDQYRGNGPGDLTGNDYNWLDPWYATPQPTDWGGHGTHTLGSALGRSVGVAPEATWIGCVNLARNLGNAPRYLDCLQFMLAPFPQDGDPWRDARPAWGANVLNNSWGCPEIEGCDPAALLPAVRALRAAGVFVVASAGNEGDACGTISAPISLYDEVFTVGAVDEAGQVAPFSSRGPVTADGSGRTKPDVVAPGVGVLSAFPGGTYSYSDGTSMAGPHVAGVVALLWSANPALIGDIDATERILTETAQPIIAPPSACDATADLPNNTTGYGLVDAYAAVAAALRMQK</sequence>
<feature type="transmembrane region" description="Helical" evidence="6">
    <location>
        <begin position="120"/>
        <end position="138"/>
    </location>
</feature>
<keyword evidence="6" id="KW-0472">Membrane</keyword>
<evidence type="ECO:0000259" key="7">
    <source>
        <dbReference type="Pfam" id="PF00082"/>
    </source>
</evidence>
<evidence type="ECO:0000256" key="4">
    <source>
        <dbReference type="ARBA" id="ARBA00022825"/>
    </source>
</evidence>